<gene>
    <name evidence="1" type="ORF">COO91_08028</name>
</gene>
<evidence type="ECO:0000313" key="2">
    <source>
        <dbReference type="Proteomes" id="UP000232003"/>
    </source>
</evidence>
<organism evidence="1 2">
    <name type="scientific">Nostoc flagelliforme CCNUN1</name>
    <dbReference type="NCBI Taxonomy" id="2038116"/>
    <lineage>
        <taxon>Bacteria</taxon>
        <taxon>Bacillati</taxon>
        <taxon>Cyanobacteriota</taxon>
        <taxon>Cyanophyceae</taxon>
        <taxon>Nostocales</taxon>
        <taxon>Nostocaceae</taxon>
        <taxon>Nostoc</taxon>
    </lineage>
</organism>
<reference evidence="1 2" key="1">
    <citation type="submission" date="2017-11" db="EMBL/GenBank/DDBJ databases">
        <title>Complete genome of a free-living desiccation-tolerant cyanobacterium and its photosynthetic adaptation to extreme terrestrial habitat.</title>
        <authorList>
            <person name="Shang J."/>
        </authorList>
    </citation>
    <scope>NUCLEOTIDE SEQUENCE [LARGE SCALE GENOMIC DNA]</scope>
    <source>
        <strain evidence="1 2">CCNUN1</strain>
    </source>
</reference>
<dbReference type="AlphaFoldDB" id="A0A2K8T2L6"/>
<dbReference type="EMBL" id="CP024785">
    <property type="protein sequence ID" value="AUB41937.1"/>
    <property type="molecule type" value="Genomic_DNA"/>
</dbReference>
<evidence type="ECO:0000313" key="1">
    <source>
        <dbReference type="EMBL" id="AUB41937.1"/>
    </source>
</evidence>
<keyword evidence="2" id="KW-1185">Reference proteome</keyword>
<sequence length="70" mass="7709">MKEYKTKHGGYKIETTELSDGAVDVPVGKQSLLKTTWASPSTKTFDNHTQAVSHAKNAIDNGEIDSVFQR</sequence>
<proteinExistence type="predicted"/>
<dbReference type="KEGG" id="nfl:COO91_08028"/>
<name>A0A2K8T2L6_9NOSO</name>
<dbReference type="Proteomes" id="UP000232003">
    <property type="component" value="Chromosome"/>
</dbReference>
<accession>A0A2K8T2L6</accession>
<dbReference type="RefSeq" id="WP_100902153.1">
    <property type="nucleotide sequence ID" value="NZ_CAWNNC010000001.1"/>
</dbReference>
<protein>
    <submittedName>
        <fullName evidence="1">Uncharacterized protein</fullName>
    </submittedName>
</protein>
<dbReference type="OrthoDB" id="488713at2"/>